<keyword evidence="4" id="KW-1185">Reference proteome</keyword>
<feature type="region of interest" description="Disordered" evidence="1">
    <location>
        <begin position="64"/>
        <end position="87"/>
    </location>
</feature>
<dbReference type="STRING" id="1505087.AYJ54_35305"/>
<dbReference type="EMBL" id="LUUB01000125">
    <property type="protein sequence ID" value="OAE97369.1"/>
    <property type="molecule type" value="Genomic_DNA"/>
</dbReference>
<protein>
    <submittedName>
        <fullName evidence="3">Uncharacterized protein</fullName>
    </submittedName>
</protein>
<dbReference type="RefSeq" id="WP_063708838.1">
    <property type="nucleotide sequence ID" value="NZ_LUUB01000125.1"/>
</dbReference>
<comment type="caution">
    <text evidence="3">The sequence shown here is derived from an EMBL/GenBank/DDBJ whole genome shotgun (WGS) entry which is preliminary data.</text>
</comment>
<dbReference type="Proteomes" id="UP000076959">
    <property type="component" value="Unassembled WGS sequence"/>
</dbReference>
<evidence type="ECO:0000313" key="3">
    <source>
        <dbReference type="EMBL" id="OAE97369.1"/>
    </source>
</evidence>
<sequence>MLKKTLLTLSFLLPLAALSPTAQAGSTITDKSYWPNEARRSAPYAGFAQDRVGSAFAYDRGPAVSTPATAATRDRSPWRYYGGPKSH</sequence>
<feature type="chain" id="PRO_5008054227" evidence="2">
    <location>
        <begin position="25"/>
        <end position="87"/>
    </location>
</feature>
<keyword evidence="2" id="KW-0732">Signal</keyword>
<gene>
    <name evidence="3" type="ORF">AYJ54_35305</name>
</gene>
<evidence type="ECO:0000313" key="4">
    <source>
        <dbReference type="Proteomes" id="UP000076959"/>
    </source>
</evidence>
<accession>A0A176Y7K9</accession>
<feature type="signal peptide" evidence="2">
    <location>
        <begin position="1"/>
        <end position="24"/>
    </location>
</feature>
<organism evidence="3 4">
    <name type="scientific">Bradyrhizobium centrolobii</name>
    <dbReference type="NCBI Taxonomy" id="1505087"/>
    <lineage>
        <taxon>Bacteria</taxon>
        <taxon>Pseudomonadati</taxon>
        <taxon>Pseudomonadota</taxon>
        <taxon>Alphaproteobacteria</taxon>
        <taxon>Hyphomicrobiales</taxon>
        <taxon>Nitrobacteraceae</taxon>
        <taxon>Bradyrhizobium</taxon>
    </lineage>
</organism>
<name>A0A176Y7K9_9BRAD</name>
<evidence type="ECO:0000256" key="1">
    <source>
        <dbReference type="SAM" id="MobiDB-lite"/>
    </source>
</evidence>
<reference evidence="3 4" key="1">
    <citation type="submission" date="2016-03" db="EMBL/GenBank/DDBJ databases">
        <title>Draft Genome Sequence of the Strain BR 10245 (Bradyrhizobium sp.) isolated from nodules of Centrolobium paraense.</title>
        <authorList>
            <person name="Simoes-Araujo J.L.Sr."/>
            <person name="Barauna A.C."/>
            <person name="Silva K."/>
            <person name="Zilli J.E."/>
        </authorList>
    </citation>
    <scope>NUCLEOTIDE SEQUENCE [LARGE SCALE GENOMIC DNA]</scope>
    <source>
        <strain evidence="3 4">BR 10245</strain>
    </source>
</reference>
<dbReference type="AlphaFoldDB" id="A0A176Y7K9"/>
<evidence type="ECO:0000256" key="2">
    <source>
        <dbReference type="SAM" id="SignalP"/>
    </source>
</evidence>
<proteinExistence type="predicted"/>